<dbReference type="SUPFAM" id="SSF53822">
    <property type="entry name" value="Periplasmic binding protein-like I"/>
    <property type="match status" value="1"/>
</dbReference>
<proteinExistence type="predicted"/>
<dbReference type="Gene3D" id="3.40.50.2300">
    <property type="match status" value="2"/>
</dbReference>
<comment type="caution">
    <text evidence="2">The sequence shown here is derived from an EMBL/GenBank/DDBJ whole genome shotgun (WGS) entry which is preliminary data.</text>
</comment>
<evidence type="ECO:0000313" key="3">
    <source>
        <dbReference type="Proteomes" id="UP000233332"/>
    </source>
</evidence>
<dbReference type="RefSeq" id="WP_101302860.1">
    <property type="nucleotide sequence ID" value="NZ_NXGX01000005.1"/>
</dbReference>
<dbReference type="PANTHER" id="PTHR35271:SF1">
    <property type="entry name" value="ABC TRANSPORTER, SUBSTRATE-BINDING LIPOPROTEIN"/>
    <property type="match status" value="1"/>
</dbReference>
<dbReference type="PANTHER" id="PTHR35271">
    <property type="entry name" value="ABC TRANSPORTER, SUBSTRATE-BINDING LIPOPROTEIN-RELATED"/>
    <property type="match status" value="1"/>
</dbReference>
<evidence type="ECO:0000256" key="1">
    <source>
        <dbReference type="SAM" id="SignalP"/>
    </source>
</evidence>
<dbReference type="EMBL" id="NXGX01000005">
    <property type="protein sequence ID" value="PKR57755.1"/>
    <property type="molecule type" value="Genomic_DNA"/>
</dbReference>
<evidence type="ECO:0000313" key="2">
    <source>
        <dbReference type="EMBL" id="PKR57755.1"/>
    </source>
</evidence>
<reference evidence="2 3" key="1">
    <citation type="submission" date="2017-09" db="EMBL/GenBank/DDBJ databases">
        <title>Biodiversity and function of Thalassospira species in the particle-attached aromatic-hydrocarbon-degrading consortia from the surface seawater of the China South Sea.</title>
        <authorList>
            <person name="Dong C."/>
            <person name="Lai Q."/>
            <person name="Shao Z."/>
        </authorList>
    </citation>
    <scope>NUCLEOTIDE SEQUENCE [LARGE SCALE GENOMIC DNA]</scope>
    <source>
        <strain evidence="2 3">139Z-12</strain>
    </source>
</reference>
<sequence length="337" mass="36563">MTHLIHFLRILTVLVLAVTFSTTSVLAQTNSPDPLKIAMILWRGETRVENGFRGFFADRGIPVDLQIYDVERDLSRIPGIIATLRKNPPDLVYTWGTGITSNVVGKYNQVDPDKNITDLPVVFVMVSSPWKTGIAAPPGQSRPNITGATHIAPLPAQIQAIRAYRPMNKLGVVYNNGEDNSVSNVEELTALGAEMGFDVLAAPLGQNGDPSSSDIAPAVADLAKRGADILYIGPDNFIGTYRDALTDAGFDNGLAAFSATELEVRDGQAMLGLVSRYELVGRLAASKVEDILINGLSPADIPIETLDRFSYLIRLSSARRLELYPPLSLLDYAEIIK</sequence>
<feature type="chain" id="PRO_5014781507" evidence="1">
    <location>
        <begin position="28"/>
        <end position="337"/>
    </location>
</feature>
<accession>A0A2N3L4L9</accession>
<dbReference type="CDD" id="cd06325">
    <property type="entry name" value="PBP1_ABC_unchar_transporter"/>
    <property type="match status" value="1"/>
</dbReference>
<organism evidence="2 3">
    <name type="scientific">Thalassospira lohafexi</name>
    <dbReference type="NCBI Taxonomy" id="744227"/>
    <lineage>
        <taxon>Bacteria</taxon>
        <taxon>Pseudomonadati</taxon>
        <taxon>Pseudomonadota</taxon>
        <taxon>Alphaproteobacteria</taxon>
        <taxon>Rhodospirillales</taxon>
        <taxon>Thalassospiraceae</taxon>
        <taxon>Thalassospira</taxon>
    </lineage>
</organism>
<keyword evidence="1" id="KW-0732">Signal</keyword>
<gene>
    <name evidence="2" type="ORF">COO92_13345</name>
</gene>
<dbReference type="Proteomes" id="UP000233332">
    <property type="component" value="Unassembled WGS sequence"/>
</dbReference>
<keyword evidence="3" id="KW-1185">Reference proteome</keyword>
<dbReference type="InterPro" id="IPR028082">
    <property type="entry name" value="Peripla_BP_I"/>
</dbReference>
<dbReference type="AlphaFoldDB" id="A0A2N3L4L9"/>
<feature type="signal peptide" evidence="1">
    <location>
        <begin position="1"/>
        <end position="27"/>
    </location>
</feature>
<name>A0A2N3L4L9_9PROT</name>
<dbReference type="Pfam" id="PF04392">
    <property type="entry name" value="ABC_sub_bind"/>
    <property type="match status" value="1"/>
</dbReference>
<protein>
    <submittedName>
        <fullName evidence="2">ABC transporter substrate-binding protein</fullName>
    </submittedName>
</protein>
<dbReference type="InterPro" id="IPR007487">
    <property type="entry name" value="ABC_transpt-TYRBP-like"/>
</dbReference>